<accession>A0A2Z6LXL9</accession>
<dbReference type="EMBL" id="DF973287">
    <property type="protein sequence ID" value="GAU24311.1"/>
    <property type="molecule type" value="Genomic_DNA"/>
</dbReference>
<evidence type="ECO:0000313" key="3">
    <source>
        <dbReference type="EMBL" id="GAU24311.1"/>
    </source>
</evidence>
<dbReference type="GO" id="GO:0045145">
    <property type="term" value="F:single-stranded DNA 5'-3' DNA exonuclease activity"/>
    <property type="evidence" value="ECO:0007669"/>
    <property type="project" value="InterPro"/>
</dbReference>
<gene>
    <name evidence="3" type="ORF">TSUD_49010</name>
</gene>
<dbReference type="GO" id="GO:0005634">
    <property type="term" value="C:nucleus"/>
    <property type="evidence" value="ECO:0007669"/>
    <property type="project" value="TreeGrafter"/>
</dbReference>
<feature type="domain" description="4Fe-4S ferredoxin-type" evidence="2">
    <location>
        <begin position="378"/>
        <end position="409"/>
    </location>
</feature>
<evidence type="ECO:0000256" key="1">
    <source>
        <dbReference type="ARBA" id="ARBA00009797"/>
    </source>
</evidence>
<dbReference type="InterPro" id="IPR019190">
    <property type="entry name" value="EXOV"/>
</dbReference>
<dbReference type="PROSITE" id="PS51379">
    <property type="entry name" value="4FE4S_FER_2"/>
    <property type="match status" value="1"/>
</dbReference>
<proteinExistence type="inferred from homology"/>
<protein>
    <recommendedName>
        <fullName evidence="2">4Fe-4S ferredoxin-type domain-containing protein</fullName>
    </recommendedName>
</protein>
<dbReference type="PANTHER" id="PTHR14464">
    <property type="entry name" value="EXONUCLEASE V"/>
    <property type="match status" value="1"/>
</dbReference>
<dbReference type="Proteomes" id="UP000242715">
    <property type="component" value="Unassembled WGS sequence"/>
</dbReference>
<evidence type="ECO:0000313" key="4">
    <source>
        <dbReference type="Proteomes" id="UP000242715"/>
    </source>
</evidence>
<organism evidence="3 4">
    <name type="scientific">Trifolium subterraneum</name>
    <name type="common">Subterranean clover</name>
    <dbReference type="NCBI Taxonomy" id="3900"/>
    <lineage>
        <taxon>Eukaryota</taxon>
        <taxon>Viridiplantae</taxon>
        <taxon>Streptophyta</taxon>
        <taxon>Embryophyta</taxon>
        <taxon>Tracheophyta</taxon>
        <taxon>Spermatophyta</taxon>
        <taxon>Magnoliopsida</taxon>
        <taxon>eudicotyledons</taxon>
        <taxon>Gunneridae</taxon>
        <taxon>Pentapetalae</taxon>
        <taxon>rosids</taxon>
        <taxon>fabids</taxon>
        <taxon>Fabales</taxon>
        <taxon>Fabaceae</taxon>
        <taxon>Papilionoideae</taxon>
        <taxon>50 kb inversion clade</taxon>
        <taxon>NPAAA clade</taxon>
        <taxon>Hologalegina</taxon>
        <taxon>IRL clade</taxon>
        <taxon>Trifolieae</taxon>
        <taxon>Trifolium</taxon>
    </lineage>
</organism>
<dbReference type="AlphaFoldDB" id="A0A2Z6LXL9"/>
<dbReference type="Pfam" id="PF09810">
    <property type="entry name" value="Exo5"/>
    <property type="match status" value="2"/>
</dbReference>
<comment type="similarity">
    <text evidence="1">Belongs to the EXO5 family.</text>
</comment>
<dbReference type="PANTHER" id="PTHR14464:SF4">
    <property type="entry name" value="EXONUCLEASE V"/>
    <property type="match status" value="1"/>
</dbReference>
<dbReference type="InterPro" id="IPR017896">
    <property type="entry name" value="4Fe4S_Fe-S-bd"/>
</dbReference>
<reference evidence="4" key="1">
    <citation type="journal article" date="2017" name="Front. Plant Sci.">
        <title>Climate Clever Clovers: New Paradigm to Reduce the Environmental Footprint of Ruminants by Breeding Low Methanogenic Forages Utilizing Haplotype Variation.</title>
        <authorList>
            <person name="Kaur P."/>
            <person name="Appels R."/>
            <person name="Bayer P.E."/>
            <person name="Keeble-Gagnere G."/>
            <person name="Wang J."/>
            <person name="Hirakawa H."/>
            <person name="Shirasawa K."/>
            <person name="Vercoe P."/>
            <person name="Stefanova K."/>
            <person name="Durmic Z."/>
            <person name="Nichols P."/>
            <person name="Revell C."/>
            <person name="Isobe S.N."/>
            <person name="Edwards D."/>
            <person name="Erskine W."/>
        </authorList>
    </citation>
    <scope>NUCLEOTIDE SEQUENCE [LARGE SCALE GENOMIC DNA]</scope>
    <source>
        <strain evidence="4">cv. Daliak</strain>
    </source>
</reference>
<dbReference type="GO" id="GO:0036297">
    <property type="term" value="P:interstrand cross-link repair"/>
    <property type="evidence" value="ECO:0007669"/>
    <property type="project" value="TreeGrafter"/>
</dbReference>
<evidence type="ECO:0000259" key="2">
    <source>
        <dbReference type="PROSITE" id="PS51379"/>
    </source>
</evidence>
<sequence>MAGTSSKVPIEIVSDDEMASIDVAFATAACSRVTPVAAPAIYSPASTPRIRRIGTSIESVPVRAKRGLFTCSDPDIEDIGSFVRASRKKKSREDDTLLHRFRSKRGLFVTDITKTEWCEKQMEFSLFYEEWKNHEAKPDFAFVYGGASRKSKAMKAGIDRHVQLEREVLEPVGVNVKSHEDFMALKLVNFINGVNQLMFEGLTRELPIISFDFAQGIWMVGKIDEMQMPKAKHDHNPVLVETKTRYRDTVPAESQKRNGRVQLMCYKYLWDNLVAHADRNFPSKQLFDYFELNPRRMLCKDLRTACVDSGFSALTLGDVVMCYKNMCKKLPYANDKLVLRYESQRDQSLLEEEKFAYDDGWIKNEIGICFEFWFGQREASYVNEEEQWKCGFCDFVSQCPANTAKMDDDSARLEKESTKLKKEIVALKAARYARRKRLEESVHARIEETMVRVLQEIEVIFETMKDELMETIGNYFKD</sequence>
<name>A0A2Z6LXL9_TRISU</name>
<dbReference type="OrthoDB" id="354769at2759"/>
<keyword evidence="4" id="KW-1185">Reference proteome</keyword>